<dbReference type="PRINTS" id="PR00723">
    <property type="entry name" value="SUBTILISIN"/>
</dbReference>
<keyword evidence="3 5" id="KW-0378">Hydrolase</keyword>
<feature type="transmembrane region" description="Helical" evidence="7">
    <location>
        <begin position="345"/>
        <end position="366"/>
    </location>
</feature>
<feature type="chain" id="PRO_5035175500" description="Peptidase S8/S53 domain-containing protein" evidence="8">
    <location>
        <begin position="22"/>
        <end position="397"/>
    </location>
</feature>
<evidence type="ECO:0000313" key="10">
    <source>
        <dbReference type="EMBL" id="GGJ95648.1"/>
    </source>
</evidence>
<dbReference type="Proteomes" id="UP000649739">
    <property type="component" value="Unassembled WGS sequence"/>
</dbReference>
<feature type="compositionally biased region" description="Basic and acidic residues" evidence="6">
    <location>
        <begin position="385"/>
        <end position="397"/>
    </location>
</feature>
<dbReference type="RefSeq" id="WP_189170463.1">
    <property type="nucleotide sequence ID" value="NZ_BMQB01000005.1"/>
</dbReference>
<evidence type="ECO:0000256" key="4">
    <source>
        <dbReference type="ARBA" id="ARBA00022825"/>
    </source>
</evidence>
<feature type="signal peptide" evidence="8">
    <location>
        <begin position="1"/>
        <end position="21"/>
    </location>
</feature>
<evidence type="ECO:0000256" key="2">
    <source>
        <dbReference type="ARBA" id="ARBA00022670"/>
    </source>
</evidence>
<feature type="region of interest" description="Disordered" evidence="6">
    <location>
        <begin position="368"/>
        <end position="397"/>
    </location>
</feature>
<feature type="active site" description="Charge relay system" evidence="5">
    <location>
        <position position="65"/>
    </location>
</feature>
<dbReference type="AlphaFoldDB" id="A0A8J3B5H7"/>
<feature type="compositionally biased region" description="Basic residues" evidence="6">
    <location>
        <begin position="368"/>
        <end position="383"/>
    </location>
</feature>
<dbReference type="Gene3D" id="3.40.50.200">
    <property type="entry name" value="Peptidase S8/S53 domain"/>
    <property type="match status" value="1"/>
</dbReference>
<dbReference type="InterPro" id="IPR036852">
    <property type="entry name" value="Peptidase_S8/S53_dom_sf"/>
</dbReference>
<keyword evidence="11" id="KW-1185">Reference proteome</keyword>
<feature type="active site" description="Charge relay system" evidence="5">
    <location>
        <position position="253"/>
    </location>
</feature>
<dbReference type="SUPFAM" id="SSF52743">
    <property type="entry name" value="Subtilisin-like"/>
    <property type="match status" value="1"/>
</dbReference>
<reference evidence="10" key="2">
    <citation type="submission" date="2020-09" db="EMBL/GenBank/DDBJ databases">
        <authorList>
            <person name="Sun Q."/>
            <person name="Ohkuma M."/>
        </authorList>
    </citation>
    <scope>NUCLEOTIDE SEQUENCE</scope>
    <source>
        <strain evidence="10">JCM 3090</strain>
    </source>
</reference>
<gene>
    <name evidence="10" type="ORF">GCM10010123_26890</name>
</gene>
<keyword evidence="4 5" id="KW-0720">Serine protease</keyword>
<organism evidence="10 11">
    <name type="scientific">Pilimelia anulata</name>
    <dbReference type="NCBI Taxonomy" id="53371"/>
    <lineage>
        <taxon>Bacteria</taxon>
        <taxon>Bacillati</taxon>
        <taxon>Actinomycetota</taxon>
        <taxon>Actinomycetes</taxon>
        <taxon>Micromonosporales</taxon>
        <taxon>Micromonosporaceae</taxon>
        <taxon>Pilimelia</taxon>
    </lineage>
</organism>
<name>A0A8J3B5H7_9ACTN</name>
<dbReference type="PROSITE" id="PS00136">
    <property type="entry name" value="SUBTILASE_ASP"/>
    <property type="match status" value="1"/>
</dbReference>
<evidence type="ECO:0000256" key="8">
    <source>
        <dbReference type="SAM" id="SignalP"/>
    </source>
</evidence>
<evidence type="ECO:0000259" key="9">
    <source>
        <dbReference type="Pfam" id="PF00082"/>
    </source>
</evidence>
<keyword evidence="7" id="KW-0472">Membrane</keyword>
<dbReference type="PROSITE" id="PS00137">
    <property type="entry name" value="SUBTILASE_HIS"/>
    <property type="match status" value="1"/>
</dbReference>
<dbReference type="GO" id="GO:0006508">
    <property type="term" value="P:proteolysis"/>
    <property type="evidence" value="ECO:0007669"/>
    <property type="project" value="UniProtKB-KW"/>
</dbReference>
<keyword evidence="7" id="KW-1133">Transmembrane helix</keyword>
<evidence type="ECO:0000256" key="7">
    <source>
        <dbReference type="SAM" id="Phobius"/>
    </source>
</evidence>
<evidence type="ECO:0000313" key="11">
    <source>
        <dbReference type="Proteomes" id="UP000649739"/>
    </source>
</evidence>
<dbReference type="PROSITE" id="PS51892">
    <property type="entry name" value="SUBTILASE"/>
    <property type="match status" value="1"/>
</dbReference>
<sequence length="397" mass="39930">MRAAAGFAAVLCVLVPPPAPAAAACRPDPAPLTGANAPSWAQRALAPERVAPFADGTGVVVAVLDSGVDRRHPQLRDALLTGGDFLGGGAGAGDCAGHGTGVAGLIAAAPGRRSALRGLAPGARILPVRVSERRTVDGRPTGRAAAPARVAAAIRWAVRRGADVLNLSLALPVDEPAVRSAIAAARRADVVVVAAAGGPGGNYPAAYPGVLGVGATGPTGERDGTGPGVDLVAPGRDVLSTWPGGYARLTGPSFAAPYAAATAALVRQRWPRLTADAVVDRLLATADPAPGDPAAYGRGALNPYRAVTEADPGPAAPGGPATLPPHRVDPAEAARGRYRGGRADLALRLGAAGGVVLVLAVLAALVRSHSRDRRRPPRRRPGYGHRPEPGHEPEQGQ</sequence>
<dbReference type="PANTHER" id="PTHR43806">
    <property type="entry name" value="PEPTIDASE S8"/>
    <property type="match status" value="1"/>
</dbReference>
<evidence type="ECO:0000256" key="5">
    <source>
        <dbReference type="PROSITE-ProRule" id="PRU01240"/>
    </source>
</evidence>
<evidence type="ECO:0000256" key="6">
    <source>
        <dbReference type="SAM" id="MobiDB-lite"/>
    </source>
</evidence>
<dbReference type="EMBL" id="BMQB01000005">
    <property type="protein sequence ID" value="GGJ95648.1"/>
    <property type="molecule type" value="Genomic_DNA"/>
</dbReference>
<dbReference type="GO" id="GO:0004252">
    <property type="term" value="F:serine-type endopeptidase activity"/>
    <property type="evidence" value="ECO:0007669"/>
    <property type="project" value="UniProtKB-UniRule"/>
</dbReference>
<proteinExistence type="inferred from homology"/>
<keyword evidence="8" id="KW-0732">Signal</keyword>
<comment type="similarity">
    <text evidence="1 5">Belongs to the peptidase S8 family.</text>
</comment>
<evidence type="ECO:0000256" key="3">
    <source>
        <dbReference type="ARBA" id="ARBA00022801"/>
    </source>
</evidence>
<dbReference type="InterPro" id="IPR015500">
    <property type="entry name" value="Peptidase_S8_subtilisin-rel"/>
</dbReference>
<evidence type="ECO:0000256" key="1">
    <source>
        <dbReference type="ARBA" id="ARBA00011073"/>
    </source>
</evidence>
<feature type="domain" description="Peptidase S8/S53" evidence="9">
    <location>
        <begin position="56"/>
        <end position="298"/>
    </location>
</feature>
<keyword evidence="2 5" id="KW-0645">Protease</keyword>
<dbReference type="InterPro" id="IPR000209">
    <property type="entry name" value="Peptidase_S8/S53_dom"/>
</dbReference>
<keyword evidence="7" id="KW-0812">Transmembrane</keyword>
<feature type="active site" description="Charge relay system" evidence="5">
    <location>
        <position position="98"/>
    </location>
</feature>
<dbReference type="InterPro" id="IPR022398">
    <property type="entry name" value="Peptidase_S8_His-AS"/>
</dbReference>
<reference evidence="10" key="1">
    <citation type="journal article" date="2014" name="Int. J. Syst. Evol. Microbiol.">
        <title>Complete genome sequence of Corynebacterium casei LMG S-19264T (=DSM 44701T), isolated from a smear-ripened cheese.</title>
        <authorList>
            <consortium name="US DOE Joint Genome Institute (JGI-PGF)"/>
            <person name="Walter F."/>
            <person name="Albersmeier A."/>
            <person name="Kalinowski J."/>
            <person name="Ruckert C."/>
        </authorList>
    </citation>
    <scope>NUCLEOTIDE SEQUENCE</scope>
    <source>
        <strain evidence="10">JCM 3090</strain>
    </source>
</reference>
<dbReference type="Pfam" id="PF00082">
    <property type="entry name" value="Peptidase_S8"/>
    <property type="match status" value="1"/>
</dbReference>
<dbReference type="PROSITE" id="PS51257">
    <property type="entry name" value="PROKAR_LIPOPROTEIN"/>
    <property type="match status" value="1"/>
</dbReference>
<dbReference type="PANTHER" id="PTHR43806:SF11">
    <property type="entry name" value="CEREVISIN-RELATED"/>
    <property type="match status" value="1"/>
</dbReference>
<dbReference type="InterPro" id="IPR050131">
    <property type="entry name" value="Peptidase_S8_subtilisin-like"/>
</dbReference>
<protein>
    <recommendedName>
        <fullName evidence="9">Peptidase S8/S53 domain-containing protein</fullName>
    </recommendedName>
</protein>
<comment type="caution">
    <text evidence="10">The sequence shown here is derived from an EMBL/GenBank/DDBJ whole genome shotgun (WGS) entry which is preliminary data.</text>
</comment>
<feature type="region of interest" description="Disordered" evidence="6">
    <location>
        <begin position="306"/>
        <end position="328"/>
    </location>
</feature>
<dbReference type="InterPro" id="IPR023827">
    <property type="entry name" value="Peptidase_S8_Asp-AS"/>
</dbReference>
<accession>A0A8J3B5H7</accession>